<dbReference type="InParanoid" id="A0A194XKG9"/>
<dbReference type="OrthoDB" id="62952at2759"/>
<dbReference type="Proteomes" id="UP000070700">
    <property type="component" value="Unassembled WGS sequence"/>
</dbReference>
<protein>
    <submittedName>
        <fullName evidence="1">Uncharacterized protein</fullName>
    </submittedName>
</protein>
<evidence type="ECO:0000313" key="2">
    <source>
        <dbReference type="Proteomes" id="UP000070700"/>
    </source>
</evidence>
<reference evidence="1 2" key="1">
    <citation type="submission" date="2015-10" db="EMBL/GenBank/DDBJ databases">
        <title>Full genome of DAOMC 229536 Phialocephala scopiformis, a fungal endophyte of spruce producing the potent anti-insectan compound rugulosin.</title>
        <authorList>
            <consortium name="DOE Joint Genome Institute"/>
            <person name="Walker A.K."/>
            <person name="Frasz S.L."/>
            <person name="Seifert K.A."/>
            <person name="Miller J.D."/>
            <person name="Mondo S.J."/>
            <person name="Labutti K."/>
            <person name="Lipzen A."/>
            <person name="Dockter R."/>
            <person name="Kennedy M."/>
            <person name="Grigoriev I.V."/>
            <person name="Spatafora J.W."/>
        </authorList>
    </citation>
    <scope>NUCLEOTIDE SEQUENCE [LARGE SCALE GENOMIC DNA]</scope>
    <source>
        <strain evidence="1 2">CBS 120377</strain>
    </source>
</reference>
<organism evidence="1 2">
    <name type="scientific">Mollisia scopiformis</name>
    <name type="common">Conifer needle endophyte fungus</name>
    <name type="synonym">Phialocephala scopiformis</name>
    <dbReference type="NCBI Taxonomy" id="149040"/>
    <lineage>
        <taxon>Eukaryota</taxon>
        <taxon>Fungi</taxon>
        <taxon>Dikarya</taxon>
        <taxon>Ascomycota</taxon>
        <taxon>Pezizomycotina</taxon>
        <taxon>Leotiomycetes</taxon>
        <taxon>Helotiales</taxon>
        <taxon>Mollisiaceae</taxon>
        <taxon>Mollisia</taxon>
    </lineage>
</organism>
<dbReference type="GeneID" id="28824207"/>
<gene>
    <name evidence="1" type="ORF">LY89DRAFT_682313</name>
</gene>
<sequence>MLEQLSYIDDCDTLGQKTDKRDMHKALVLVYQKLLEFYITAFEVLSRKGVKLVMKMIPENDCLPNIVKEFSKYADNLWNFVQKATWEIVEDIKAMLYYHERMFSHTKIC</sequence>
<name>A0A194XKG9_MOLSC</name>
<keyword evidence="2" id="KW-1185">Reference proteome</keyword>
<dbReference type="KEGG" id="psco:LY89DRAFT_682313"/>
<evidence type="ECO:0000313" key="1">
    <source>
        <dbReference type="EMBL" id="KUJ20604.1"/>
    </source>
</evidence>
<accession>A0A194XKG9</accession>
<dbReference type="EMBL" id="KQ947409">
    <property type="protein sequence ID" value="KUJ20604.1"/>
    <property type="molecule type" value="Genomic_DNA"/>
</dbReference>
<proteinExistence type="predicted"/>
<dbReference type="AlphaFoldDB" id="A0A194XKG9"/>
<dbReference type="RefSeq" id="XP_018074959.1">
    <property type="nucleotide sequence ID" value="XM_018214481.1"/>
</dbReference>